<name>H3SDL2_9BACL</name>
<dbReference type="STRING" id="1131935.PDENDC454_08235"/>
<feature type="domain" description="Oxidoreductase FAD/NAD(P)-binding" evidence="3">
    <location>
        <begin position="21"/>
        <end position="109"/>
    </location>
</feature>
<dbReference type="PANTHER" id="PTHR19384">
    <property type="entry name" value="NITRIC OXIDE SYNTHASE-RELATED"/>
    <property type="match status" value="1"/>
</dbReference>
<dbReference type="OrthoDB" id="9789468at2"/>
<gene>
    <name evidence="4" type="ORF">PDENDC454_08235</name>
</gene>
<dbReference type="PATRIC" id="fig|1131935.3.peg.1680"/>
<sequence length="137" mass="15244">MENRELQMEDSGRSTRFLQARAALKQQGMPLGEAHLYFGYRNEADFIYRGELEQYEREGIVTLHTAFSRAPGVSKTYVQHLMNAAPLNSFLCLPAKGGFIFAGTAAMLRLIAYTAASQFLEPRGWDAAVLGKSYESG</sequence>
<dbReference type="Gene3D" id="3.40.50.80">
    <property type="entry name" value="Nucleotide-binding domain of ferredoxin-NADP reductase (FNR) module"/>
    <property type="match status" value="1"/>
</dbReference>
<accession>H3SDL2</accession>
<proteinExistence type="predicted"/>
<dbReference type="AlphaFoldDB" id="H3SDL2"/>
<evidence type="ECO:0000256" key="1">
    <source>
        <dbReference type="ARBA" id="ARBA00022630"/>
    </source>
</evidence>
<dbReference type="GO" id="GO:0003958">
    <property type="term" value="F:NADPH-hemoprotein reductase activity"/>
    <property type="evidence" value="ECO:0007669"/>
    <property type="project" value="UniProtKB-EC"/>
</dbReference>
<evidence type="ECO:0000313" key="4">
    <source>
        <dbReference type="EMBL" id="EHQ62873.1"/>
    </source>
</evidence>
<reference evidence="4 5" key="1">
    <citation type="journal article" date="2012" name="J. Bacteriol.">
        <title>Genome Sequence of the Pattern-Forming Social Bacterium Paenibacillus dendritiformis C454 Chiral Morphotype.</title>
        <authorList>
            <person name="Sirota-Madi A."/>
            <person name="Olender T."/>
            <person name="Helman Y."/>
            <person name="Brainis I."/>
            <person name="Finkelshtein A."/>
            <person name="Roth D."/>
            <person name="Hagai E."/>
            <person name="Leshkowitz D."/>
            <person name="Brodsky L."/>
            <person name="Galatenko V."/>
            <person name="Nikolaev V."/>
            <person name="Gutnick D.L."/>
            <person name="Lancet D."/>
            <person name="Ben-Jacob E."/>
        </authorList>
    </citation>
    <scope>NUCLEOTIDE SEQUENCE [LARGE SCALE GENOMIC DNA]</scope>
    <source>
        <strain evidence="4 5">C454</strain>
    </source>
</reference>
<dbReference type="GO" id="GO:0010181">
    <property type="term" value="F:FMN binding"/>
    <property type="evidence" value="ECO:0007669"/>
    <property type="project" value="TreeGrafter"/>
</dbReference>
<dbReference type="EC" id="1.6.2.4" evidence="2"/>
<dbReference type="Proteomes" id="UP000003900">
    <property type="component" value="Unassembled WGS sequence"/>
</dbReference>
<organism evidence="4 5">
    <name type="scientific">Paenibacillus dendritiformis C454</name>
    <dbReference type="NCBI Taxonomy" id="1131935"/>
    <lineage>
        <taxon>Bacteria</taxon>
        <taxon>Bacillati</taxon>
        <taxon>Bacillota</taxon>
        <taxon>Bacilli</taxon>
        <taxon>Bacillales</taxon>
        <taxon>Paenibacillaceae</taxon>
        <taxon>Paenibacillus</taxon>
    </lineage>
</organism>
<evidence type="ECO:0000313" key="5">
    <source>
        <dbReference type="Proteomes" id="UP000003900"/>
    </source>
</evidence>
<dbReference type="InterPro" id="IPR039261">
    <property type="entry name" value="FNR_nucleotide-bd"/>
</dbReference>
<keyword evidence="5" id="KW-1185">Reference proteome</keyword>
<comment type="caution">
    <text evidence="4">The sequence shown here is derived from an EMBL/GenBank/DDBJ whole genome shotgun (WGS) entry which is preliminary data.</text>
</comment>
<dbReference type="SUPFAM" id="SSF52343">
    <property type="entry name" value="Ferredoxin reductase-like, C-terminal NADP-linked domain"/>
    <property type="match status" value="1"/>
</dbReference>
<dbReference type="GO" id="GO:0005829">
    <property type="term" value="C:cytosol"/>
    <property type="evidence" value="ECO:0007669"/>
    <property type="project" value="TreeGrafter"/>
</dbReference>
<dbReference type="GO" id="GO:0050660">
    <property type="term" value="F:flavin adenine dinucleotide binding"/>
    <property type="evidence" value="ECO:0007669"/>
    <property type="project" value="TreeGrafter"/>
</dbReference>
<dbReference type="EMBL" id="AHKH01000015">
    <property type="protein sequence ID" value="EHQ62873.1"/>
    <property type="molecule type" value="Genomic_DNA"/>
</dbReference>
<protein>
    <recommendedName>
        <fullName evidence="2">NADPH--hemoprotein reductase</fullName>
        <ecNumber evidence="2">1.6.2.4</ecNumber>
    </recommendedName>
</protein>
<evidence type="ECO:0000259" key="3">
    <source>
        <dbReference type="Pfam" id="PF00175"/>
    </source>
</evidence>
<dbReference type="InterPro" id="IPR001433">
    <property type="entry name" value="OxRdtase_FAD/NAD-bd"/>
</dbReference>
<dbReference type="RefSeq" id="WP_006676160.1">
    <property type="nucleotide sequence ID" value="NZ_AHKH01000015.1"/>
</dbReference>
<keyword evidence="1" id="KW-0285">Flavoprotein</keyword>
<evidence type="ECO:0000256" key="2">
    <source>
        <dbReference type="ARBA" id="ARBA00023797"/>
    </source>
</evidence>
<dbReference type="PANTHER" id="PTHR19384:SF17">
    <property type="entry name" value="NADPH--CYTOCHROME P450 REDUCTASE"/>
    <property type="match status" value="1"/>
</dbReference>
<dbReference type="Pfam" id="PF00175">
    <property type="entry name" value="NAD_binding_1"/>
    <property type="match status" value="1"/>
</dbReference>